<dbReference type="GO" id="GO:0046872">
    <property type="term" value="F:metal ion binding"/>
    <property type="evidence" value="ECO:0007669"/>
    <property type="project" value="UniProtKB-KW"/>
</dbReference>
<dbReference type="Proteomes" id="UP000222054">
    <property type="component" value="Unassembled WGS sequence"/>
</dbReference>
<dbReference type="PANTHER" id="PTHR33542">
    <property type="entry name" value="SIROHYDROCHLORIN FERROCHELATASE, CHLOROPLASTIC"/>
    <property type="match status" value="1"/>
</dbReference>
<protein>
    <submittedName>
        <fullName evidence="3">Cobalamin biosynthesis protein CbiX</fullName>
    </submittedName>
</protein>
<dbReference type="GO" id="GO:0016829">
    <property type="term" value="F:lyase activity"/>
    <property type="evidence" value="ECO:0007669"/>
    <property type="project" value="UniProtKB-KW"/>
</dbReference>
<accession>A0A2B9DSK3</accession>
<dbReference type="InterPro" id="IPR050963">
    <property type="entry name" value="Sirohydro_Cobaltochel/CbiX"/>
</dbReference>
<dbReference type="AlphaFoldDB" id="A0A2B9DSK3"/>
<dbReference type="InterPro" id="IPR002762">
    <property type="entry name" value="CbiX-like"/>
</dbReference>
<evidence type="ECO:0000313" key="4">
    <source>
        <dbReference type="Proteomes" id="UP000222054"/>
    </source>
</evidence>
<dbReference type="CDD" id="cd03414">
    <property type="entry name" value="CbiX_SirB_C"/>
    <property type="match status" value="1"/>
</dbReference>
<gene>
    <name evidence="3" type="ORF">CN958_07820</name>
</gene>
<dbReference type="Pfam" id="PF01903">
    <property type="entry name" value="CbiX"/>
    <property type="match status" value="2"/>
</dbReference>
<evidence type="ECO:0000256" key="1">
    <source>
        <dbReference type="ARBA" id="ARBA00022723"/>
    </source>
</evidence>
<organism evidence="3 4">
    <name type="scientific">Bacillus cereus</name>
    <dbReference type="NCBI Taxonomy" id="1396"/>
    <lineage>
        <taxon>Bacteria</taxon>
        <taxon>Bacillati</taxon>
        <taxon>Bacillota</taxon>
        <taxon>Bacilli</taxon>
        <taxon>Bacillales</taxon>
        <taxon>Bacillaceae</taxon>
        <taxon>Bacillus</taxon>
        <taxon>Bacillus cereus group</taxon>
    </lineage>
</organism>
<sequence length="240" mass="27290">MKGIVYVGHGSRLQKGNEQFIHFIQSVMTERNERIQKIAFLELTTPTIQDTVIETMLEGATEIMIVPVLLFAAAHYKRDIPFEIEQMQKKYPHINFSVAPPFSTHPHMVELVVKRIRETMPMPDSRIILVGRGSSDPQPIYELQQIGAAVERKLGMPVSCSFLTKGTPSFTAELKNITSAASSVYVMPYLLFAGLLLQKIKLHTKKYDHVTTCNCLQFDTYMKLALLERMEECVYVSSYV</sequence>
<dbReference type="CDD" id="cd03416">
    <property type="entry name" value="CbiX_SirB_N"/>
    <property type="match status" value="1"/>
</dbReference>
<keyword evidence="1" id="KW-0479">Metal-binding</keyword>
<dbReference type="RefSeq" id="WP_098776461.1">
    <property type="nucleotide sequence ID" value="NZ_NUHO01000029.1"/>
</dbReference>
<dbReference type="EMBL" id="NUHO01000029">
    <property type="protein sequence ID" value="PGM95688.1"/>
    <property type="molecule type" value="Genomic_DNA"/>
</dbReference>
<name>A0A2B9DSK3_BACCE</name>
<dbReference type="PANTHER" id="PTHR33542:SF3">
    <property type="entry name" value="SIROHYDROCHLORIN FERROCHELATASE, CHLOROPLASTIC"/>
    <property type="match status" value="1"/>
</dbReference>
<dbReference type="SUPFAM" id="SSF53800">
    <property type="entry name" value="Chelatase"/>
    <property type="match status" value="1"/>
</dbReference>
<evidence type="ECO:0000256" key="2">
    <source>
        <dbReference type="ARBA" id="ARBA00023239"/>
    </source>
</evidence>
<reference evidence="3 4" key="1">
    <citation type="submission" date="2017-09" db="EMBL/GenBank/DDBJ databases">
        <title>Large-scale bioinformatics analysis of Bacillus genomes uncovers conserved roles of natural products in bacterial physiology.</title>
        <authorList>
            <consortium name="Agbiome Team Llc"/>
            <person name="Bleich R.M."/>
            <person name="Grubbs K.J."/>
            <person name="Santa Maria K.C."/>
            <person name="Allen S.E."/>
            <person name="Farag S."/>
            <person name="Shank E.A."/>
            <person name="Bowers A."/>
        </authorList>
    </citation>
    <scope>NUCLEOTIDE SEQUENCE [LARGE SCALE GENOMIC DNA]</scope>
    <source>
        <strain evidence="3 4">AFS053130</strain>
    </source>
</reference>
<comment type="caution">
    <text evidence="3">The sequence shown here is derived from an EMBL/GenBank/DDBJ whole genome shotgun (WGS) entry which is preliminary data.</text>
</comment>
<proteinExistence type="predicted"/>
<keyword evidence="2" id="KW-0456">Lyase</keyword>
<dbReference type="Gene3D" id="3.40.50.1400">
    <property type="match status" value="2"/>
</dbReference>
<evidence type="ECO:0000313" key="3">
    <source>
        <dbReference type="EMBL" id="PGM95688.1"/>
    </source>
</evidence>